<accession>A0A6I6GB31</accession>
<dbReference type="KEGG" id="fls:GLV81_18820"/>
<reference evidence="1 2" key="1">
    <citation type="submission" date="2019-11" db="EMBL/GenBank/DDBJ databases">
        <authorList>
            <person name="Im W.T."/>
        </authorList>
    </citation>
    <scope>NUCLEOTIDE SEQUENCE [LARGE SCALE GENOMIC DNA]</scope>
    <source>
        <strain evidence="1 2">SB-02</strain>
    </source>
</reference>
<name>A0A6I6GB31_9BACT</name>
<proteinExistence type="predicted"/>
<dbReference type="RefSeq" id="WP_157480561.1">
    <property type="nucleotide sequence ID" value="NZ_CP046566.1"/>
</dbReference>
<protein>
    <recommendedName>
        <fullName evidence="3">Universal stress protein</fullName>
    </recommendedName>
</protein>
<dbReference type="AlphaFoldDB" id="A0A6I6GB31"/>
<sequence>MMKLIVPTDFTVKSLQAVRAAMQAFPDEQLQIVLLHIMRISNDPMDLLMLPRERKYLSLFTEAYRNEVEKIRQQSNGQIDSIYTDFLYLGIQRVFNDYVQRHNVDALMLAEGLEWQLPTEYSIHPEKVFVKSTVPVLRPSLPTATIKTMPQLEEKISRQAAMLLHLDKHHHTRSIRRSTMSTNRFACTGSRFCLCWV</sequence>
<dbReference type="SUPFAM" id="SSF52402">
    <property type="entry name" value="Adenine nucleotide alpha hydrolases-like"/>
    <property type="match status" value="1"/>
</dbReference>
<evidence type="ECO:0000313" key="1">
    <source>
        <dbReference type="EMBL" id="QGW29897.1"/>
    </source>
</evidence>
<gene>
    <name evidence="1" type="ORF">GLV81_18820</name>
</gene>
<dbReference type="InterPro" id="IPR014729">
    <property type="entry name" value="Rossmann-like_a/b/a_fold"/>
</dbReference>
<dbReference type="Gene3D" id="3.40.50.620">
    <property type="entry name" value="HUPs"/>
    <property type="match status" value="1"/>
</dbReference>
<keyword evidence="2" id="KW-1185">Reference proteome</keyword>
<evidence type="ECO:0008006" key="3">
    <source>
        <dbReference type="Google" id="ProtNLM"/>
    </source>
</evidence>
<organism evidence="1 2">
    <name type="scientific">Phnomibacter ginsenosidimutans</name>
    <dbReference type="NCBI Taxonomy" id="2676868"/>
    <lineage>
        <taxon>Bacteria</taxon>
        <taxon>Pseudomonadati</taxon>
        <taxon>Bacteroidota</taxon>
        <taxon>Chitinophagia</taxon>
        <taxon>Chitinophagales</taxon>
        <taxon>Chitinophagaceae</taxon>
        <taxon>Phnomibacter</taxon>
    </lineage>
</organism>
<evidence type="ECO:0000313" key="2">
    <source>
        <dbReference type="Proteomes" id="UP000426027"/>
    </source>
</evidence>
<dbReference type="Proteomes" id="UP000426027">
    <property type="component" value="Chromosome"/>
</dbReference>
<dbReference type="EMBL" id="CP046566">
    <property type="protein sequence ID" value="QGW29897.1"/>
    <property type="molecule type" value="Genomic_DNA"/>
</dbReference>